<dbReference type="RefSeq" id="WP_092508382.1">
    <property type="nucleotide sequence ID" value="NZ_CAWNQB010000045.1"/>
</dbReference>
<protein>
    <submittedName>
        <fullName evidence="2">Uncharacterized protein</fullName>
    </submittedName>
</protein>
<proteinExistence type="predicted"/>
<reference evidence="2" key="2">
    <citation type="submission" date="2016-10" db="EMBL/GenBank/DDBJ databases">
        <authorList>
            <person name="de Groot N.N."/>
        </authorList>
    </citation>
    <scope>NUCLEOTIDE SEQUENCE [LARGE SCALE GENOMIC DNA]</scope>
    <source>
        <strain evidence="2">DSM 17908</strain>
    </source>
</reference>
<sequence length="193" mass="22500">MAFLKEKRSRKPYISEPIHYKLNEKHLTIAFRWDSRPPEIINTVGFQGSNQVYFNKIFGKRTVFCAADEQGADYYFQELENGMWRYGSSITYYLYKIDLSGIPTVPIYENRNLGFAKQLATRDPKIESFIEPANKDYALPAGYILTRVSNYLEQVAANSHEIQILGPIKPEKIRFCESRTLRSIRAREHYLGQ</sequence>
<gene>
    <name evidence="2" type="ORF">SAMN05421680_103298</name>
    <name evidence="1" type="ORF">Xmau_01712</name>
</gene>
<reference evidence="1 4" key="3">
    <citation type="journal article" date="2017" name="Nat. Microbiol.">
        <title>Natural product diversity associated with the nematode symbionts Photorhabdus and Xenorhabdus.</title>
        <authorList>
            <person name="Tobias N.J."/>
            <person name="Wolff H."/>
            <person name="Djahanschiri B."/>
            <person name="Grundmann F."/>
            <person name="Kronenwerth M."/>
            <person name="Shi Y.M."/>
            <person name="Simonyi S."/>
            <person name="Grun P."/>
            <person name="Shapiro-Ilan D."/>
            <person name="Pidot S.J."/>
            <person name="Stinear T.P."/>
            <person name="Ebersberger I."/>
            <person name="Bode H.B."/>
        </authorList>
    </citation>
    <scope>NUCLEOTIDE SEQUENCE [LARGE SCALE GENOMIC DNA]</scope>
    <source>
        <strain evidence="1 4">DSM 17908</strain>
    </source>
</reference>
<evidence type="ECO:0000313" key="4">
    <source>
        <dbReference type="Proteomes" id="UP000224607"/>
    </source>
</evidence>
<dbReference type="EMBL" id="FORG01000003">
    <property type="protein sequence ID" value="SFI79851.1"/>
    <property type="molecule type" value="Genomic_DNA"/>
</dbReference>
<evidence type="ECO:0000313" key="1">
    <source>
        <dbReference type="EMBL" id="PHM44552.1"/>
    </source>
</evidence>
<evidence type="ECO:0000313" key="3">
    <source>
        <dbReference type="Proteomes" id="UP000198919"/>
    </source>
</evidence>
<dbReference type="Proteomes" id="UP000198919">
    <property type="component" value="Unassembled WGS sequence"/>
</dbReference>
<organism evidence="2 3">
    <name type="scientific">Xenorhabdus mauleonii</name>
    <dbReference type="NCBI Taxonomy" id="351675"/>
    <lineage>
        <taxon>Bacteria</taxon>
        <taxon>Pseudomonadati</taxon>
        <taxon>Pseudomonadota</taxon>
        <taxon>Gammaproteobacteria</taxon>
        <taxon>Enterobacterales</taxon>
        <taxon>Morganellaceae</taxon>
        <taxon>Xenorhabdus</taxon>
    </lineage>
</organism>
<keyword evidence="4" id="KW-1185">Reference proteome</keyword>
<accession>A0A1I3L585</accession>
<dbReference type="EMBL" id="NITY01000005">
    <property type="protein sequence ID" value="PHM44552.1"/>
    <property type="molecule type" value="Genomic_DNA"/>
</dbReference>
<dbReference type="Proteomes" id="UP000224607">
    <property type="component" value="Unassembled WGS sequence"/>
</dbReference>
<evidence type="ECO:0000313" key="2">
    <source>
        <dbReference type="EMBL" id="SFI79851.1"/>
    </source>
</evidence>
<name>A0A1I3L585_9GAMM</name>
<dbReference type="AlphaFoldDB" id="A0A1I3L585"/>
<reference evidence="3" key="1">
    <citation type="submission" date="2016-10" db="EMBL/GenBank/DDBJ databases">
        <authorList>
            <person name="Varghese N."/>
            <person name="Submissions S."/>
        </authorList>
    </citation>
    <scope>NUCLEOTIDE SEQUENCE [LARGE SCALE GENOMIC DNA]</scope>
    <source>
        <strain evidence="3">DSM 17908</strain>
    </source>
</reference>